<evidence type="ECO:0000256" key="1">
    <source>
        <dbReference type="SAM" id="Coils"/>
    </source>
</evidence>
<reference evidence="3 4" key="1">
    <citation type="submission" date="2024-07" db="EMBL/GenBank/DDBJ databases">
        <title>Section-level genome sequencing and comparative genomics of Aspergillus sections Usti and Cavernicolus.</title>
        <authorList>
            <consortium name="Lawrence Berkeley National Laboratory"/>
            <person name="Nybo J.L."/>
            <person name="Vesth T.C."/>
            <person name="Theobald S."/>
            <person name="Frisvad J.C."/>
            <person name="Larsen T.O."/>
            <person name="Kjaerboelling I."/>
            <person name="Rothschild-Mancinelli K."/>
            <person name="Lyhne E.K."/>
            <person name="Kogle M.E."/>
            <person name="Barry K."/>
            <person name="Clum A."/>
            <person name="Na H."/>
            <person name="Ledsgaard L."/>
            <person name="Lin J."/>
            <person name="Lipzen A."/>
            <person name="Kuo A."/>
            <person name="Riley R."/>
            <person name="Mondo S."/>
            <person name="Labutti K."/>
            <person name="Haridas S."/>
            <person name="Pangalinan J."/>
            <person name="Salamov A.A."/>
            <person name="Simmons B.A."/>
            <person name="Magnuson J.K."/>
            <person name="Chen J."/>
            <person name="Drula E."/>
            <person name="Henrissat B."/>
            <person name="Wiebenga A."/>
            <person name="Lubbers R.J."/>
            <person name="Gomes A.C."/>
            <person name="Makela M.R."/>
            <person name="Stajich J."/>
            <person name="Grigoriev I.V."/>
            <person name="Mortensen U.H."/>
            <person name="De Vries R.P."/>
            <person name="Baker S.E."/>
            <person name="Andersen M.R."/>
        </authorList>
    </citation>
    <scope>NUCLEOTIDE SEQUENCE [LARGE SCALE GENOMIC DNA]</scope>
    <source>
        <strain evidence="3 4">CBS 209.92</strain>
    </source>
</reference>
<evidence type="ECO:0000256" key="2">
    <source>
        <dbReference type="SAM" id="MobiDB-lite"/>
    </source>
</evidence>
<feature type="compositionally biased region" description="Polar residues" evidence="2">
    <location>
        <begin position="33"/>
        <end position="42"/>
    </location>
</feature>
<sequence length="207" mass="21950">MPPRLKPASVLRLQRASLRGSRPAAASADSRFSLRSIQSLTPPKQPIPTYKTNTSINIGSAAIRSFSSTPASSSPASSTGKSQADLIVEELQELYETATDELEIATESTDSATIYAASDRESARDALNTLVAAFELYTTGAAPEAPAGGAQGEAEGEGDGDPGRLVELAIDPWDVPDSVREEVRKRVGQRVREVKSAVENLEGRAHD</sequence>
<evidence type="ECO:0000313" key="4">
    <source>
        <dbReference type="Proteomes" id="UP001610563"/>
    </source>
</evidence>
<feature type="region of interest" description="Disordered" evidence="2">
    <location>
        <begin position="142"/>
        <end position="171"/>
    </location>
</feature>
<dbReference type="Proteomes" id="UP001610563">
    <property type="component" value="Unassembled WGS sequence"/>
</dbReference>
<name>A0ABR4G188_9EURO</name>
<gene>
    <name evidence="3" type="ORF">BJX66DRAFT_339680</name>
</gene>
<keyword evidence="4" id="KW-1185">Reference proteome</keyword>
<organism evidence="3 4">
    <name type="scientific">Aspergillus keveii</name>
    <dbReference type="NCBI Taxonomy" id="714993"/>
    <lineage>
        <taxon>Eukaryota</taxon>
        <taxon>Fungi</taxon>
        <taxon>Dikarya</taxon>
        <taxon>Ascomycota</taxon>
        <taxon>Pezizomycotina</taxon>
        <taxon>Eurotiomycetes</taxon>
        <taxon>Eurotiomycetidae</taxon>
        <taxon>Eurotiales</taxon>
        <taxon>Aspergillaceae</taxon>
        <taxon>Aspergillus</taxon>
        <taxon>Aspergillus subgen. Nidulantes</taxon>
    </lineage>
</organism>
<feature type="coiled-coil region" evidence="1">
    <location>
        <begin position="81"/>
        <end position="108"/>
    </location>
</feature>
<comment type="caution">
    <text evidence="3">The sequence shown here is derived from an EMBL/GenBank/DDBJ whole genome shotgun (WGS) entry which is preliminary data.</text>
</comment>
<evidence type="ECO:0000313" key="3">
    <source>
        <dbReference type="EMBL" id="KAL2788997.1"/>
    </source>
</evidence>
<feature type="region of interest" description="Disordered" evidence="2">
    <location>
        <begin position="16"/>
        <end position="50"/>
    </location>
</feature>
<dbReference type="EMBL" id="JBFTWV010000070">
    <property type="protein sequence ID" value="KAL2788997.1"/>
    <property type="molecule type" value="Genomic_DNA"/>
</dbReference>
<proteinExistence type="predicted"/>
<accession>A0ABR4G188</accession>
<protein>
    <submittedName>
        <fullName evidence="3">Uncharacterized protein</fullName>
    </submittedName>
</protein>
<keyword evidence="1" id="KW-0175">Coiled coil</keyword>